<keyword evidence="2" id="KW-1185">Reference proteome</keyword>
<dbReference type="EMBL" id="ML978154">
    <property type="protein sequence ID" value="KAF2036432.1"/>
    <property type="molecule type" value="Genomic_DNA"/>
</dbReference>
<proteinExistence type="predicted"/>
<name>A0A9P4HLY3_9PLEO</name>
<organism evidence="1 2">
    <name type="scientific">Setomelanomma holmii</name>
    <dbReference type="NCBI Taxonomy" id="210430"/>
    <lineage>
        <taxon>Eukaryota</taxon>
        <taxon>Fungi</taxon>
        <taxon>Dikarya</taxon>
        <taxon>Ascomycota</taxon>
        <taxon>Pezizomycotina</taxon>
        <taxon>Dothideomycetes</taxon>
        <taxon>Pleosporomycetidae</taxon>
        <taxon>Pleosporales</taxon>
        <taxon>Pleosporineae</taxon>
        <taxon>Phaeosphaeriaceae</taxon>
        <taxon>Setomelanomma</taxon>
    </lineage>
</organism>
<dbReference type="OrthoDB" id="5335493at2759"/>
<evidence type="ECO:0000313" key="2">
    <source>
        <dbReference type="Proteomes" id="UP000799777"/>
    </source>
</evidence>
<sequence length="305" mass="34391">MSFGWVTKKDIVETRMVLGSKFDNDRPRGHQDYDWSMHLERRPSPNYGVLVLSKSTSAEALQAVWTGTTKHLIEPRYPRGTISSVSICCSVCSESKDNRAKHSASDHQQVAHVMRSSHKPSHNIFPQIEVVASYPSGHLLQQTTSLKILEPGFPSPYQTKSIGSRPWYDVLQTLNKHFSPFPFIKHVPNVVRAGAIKTVIANKWNYILTKEYLERHLETRSHEYDWGEAMQAIQDIPEAALPLKCNCALLCVPSGTTSDPSVDYTALDADNAYVLGRPWDPNGRLAKRKAQQKHRLHGPDRARGL</sequence>
<dbReference type="Proteomes" id="UP000799777">
    <property type="component" value="Unassembled WGS sequence"/>
</dbReference>
<gene>
    <name evidence="1" type="ORF">EK21DRAFT_83407</name>
</gene>
<protein>
    <submittedName>
        <fullName evidence="1">Uncharacterized protein</fullName>
    </submittedName>
</protein>
<comment type="caution">
    <text evidence="1">The sequence shown here is derived from an EMBL/GenBank/DDBJ whole genome shotgun (WGS) entry which is preliminary data.</text>
</comment>
<reference evidence="1" key="1">
    <citation type="journal article" date="2020" name="Stud. Mycol.">
        <title>101 Dothideomycetes genomes: a test case for predicting lifestyles and emergence of pathogens.</title>
        <authorList>
            <person name="Haridas S."/>
            <person name="Albert R."/>
            <person name="Binder M."/>
            <person name="Bloem J."/>
            <person name="Labutti K."/>
            <person name="Salamov A."/>
            <person name="Andreopoulos B."/>
            <person name="Baker S."/>
            <person name="Barry K."/>
            <person name="Bills G."/>
            <person name="Bluhm B."/>
            <person name="Cannon C."/>
            <person name="Castanera R."/>
            <person name="Culley D."/>
            <person name="Daum C."/>
            <person name="Ezra D."/>
            <person name="Gonzalez J."/>
            <person name="Henrissat B."/>
            <person name="Kuo A."/>
            <person name="Liang C."/>
            <person name="Lipzen A."/>
            <person name="Lutzoni F."/>
            <person name="Magnuson J."/>
            <person name="Mondo S."/>
            <person name="Nolan M."/>
            <person name="Ohm R."/>
            <person name="Pangilinan J."/>
            <person name="Park H.-J."/>
            <person name="Ramirez L."/>
            <person name="Alfaro M."/>
            <person name="Sun H."/>
            <person name="Tritt A."/>
            <person name="Yoshinaga Y."/>
            <person name="Zwiers L.-H."/>
            <person name="Turgeon B."/>
            <person name="Goodwin S."/>
            <person name="Spatafora J."/>
            <person name="Crous P."/>
            <person name="Grigoriev I."/>
        </authorList>
    </citation>
    <scope>NUCLEOTIDE SEQUENCE</scope>
    <source>
        <strain evidence="1">CBS 110217</strain>
    </source>
</reference>
<dbReference type="AlphaFoldDB" id="A0A9P4HLY3"/>
<accession>A0A9P4HLY3</accession>
<evidence type="ECO:0000313" key="1">
    <source>
        <dbReference type="EMBL" id="KAF2036432.1"/>
    </source>
</evidence>